<dbReference type="Gene3D" id="3.40.50.720">
    <property type="entry name" value="NAD(P)-binding Rossmann-like Domain"/>
    <property type="match status" value="1"/>
</dbReference>
<dbReference type="InterPro" id="IPR002225">
    <property type="entry name" value="3Beta_OHSteriod_DH/Estase"/>
</dbReference>
<dbReference type="InterPro" id="IPR050177">
    <property type="entry name" value="Lipid_A_modif_metabolic_enz"/>
</dbReference>
<accession>A0AA35TJ89</accession>
<organism evidence="3 4">
    <name type="scientific">Geodia barretti</name>
    <name type="common">Barrett's horny sponge</name>
    <dbReference type="NCBI Taxonomy" id="519541"/>
    <lineage>
        <taxon>Eukaryota</taxon>
        <taxon>Metazoa</taxon>
        <taxon>Porifera</taxon>
        <taxon>Demospongiae</taxon>
        <taxon>Heteroscleromorpha</taxon>
        <taxon>Tetractinellida</taxon>
        <taxon>Astrophorina</taxon>
        <taxon>Geodiidae</taxon>
        <taxon>Geodia</taxon>
    </lineage>
</organism>
<dbReference type="PANTHER" id="PTHR43245">
    <property type="entry name" value="BIFUNCTIONAL POLYMYXIN RESISTANCE PROTEIN ARNA"/>
    <property type="match status" value="1"/>
</dbReference>
<evidence type="ECO:0000256" key="1">
    <source>
        <dbReference type="ARBA" id="ARBA00009219"/>
    </source>
</evidence>
<dbReference type="Pfam" id="PF01073">
    <property type="entry name" value="3Beta_HSD"/>
    <property type="match status" value="1"/>
</dbReference>
<proteinExistence type="inferred from homology"/>
<dbReference type="GO" id="GO:0006694">
    <property type="term" value="P:steroid biosynthetic process"/>
    <property type="evidence" value="ECO:0007669"/>
    <property type="project" value="InterPro"/>
</dbReference>
<dbReference type="GO" id="GO:0016616">
    <property type="term" value="F:oxidoreductase activity, acting on the CH-OH group of donors, NAD or NADP as acceptor"/>
    <property type="evidence" value="ECO:0007669"/>
    <property type="project" value="InterPro"/>
</dbReference>
<dbReference type="Proteomes" id="UP001174909">
    <property type="component" value="Unassembled WGS sequence"/>
</dbReference>
<dbReference type="EMBL" id="CASHTH010003785">
    <property type="protein sequence ID" value="CAI8049320.1"/>
    <property type="molecule type" value="Genomic_DNA"/>
</dbReference>
<feature type="domain" description="3-beta hydroxysteroid dehydrogenase/isomerase" evidence="2">
    <location>
        <begin position="2"/>
        <end position="142"/>
    </location>
</feature>
<comment type="similarity">
    <text evidence="1">Belongs to the 3-beta-HSD family.</text>
</comment>
<comment type="caution">
    <text evidence="3">The sequence shown here is derived from an EMBL/GenBank/DDBJ whole genome shotgun (WGS) entry which is preliminary data.</text>
</comment>
<dbReference type="InterPro" id="IPR036291">
    <property type="entry name" value="NAD(P)-bd_dom_sf"/>
</dbReference>
<name>A0AA35TJ89_GEOBA</name>
<dbReference type="AlphaFoldDB" id="A0AA35TJ89"/>
<gene>
    <name evidence="3" type="ORF">GBAR_LOCUS27154</name>
</gene>
<dbReference type="SUPFAM" id="SSF51735">
    <property type="entry name" value="NAD(P)-binding Rossmann-fold domains"/>
    <property type="match status" value="1"/>
</dbReference>
<keyword evidence="4" id="KW-1185">Reference proteome</keyword>
<protein>
    <submittedName>
        <fullName evidence="3">3 beta-hydroxysteroid dehydrogenase/Delta 5--&gt;4-isomerase</fullName>
    </submittedName>
</protein>
<reference evidence="3" key="1">
    <citation type="submission" date="2023-03" db="EMBL/GenBank/DDBJ databases">
        <authorList>
            <person name="Steffen K."/>
            <person name="Cardenas P."/>
        </authorList>
    </citation>
    <scope>NUCLEOTIDE SEQUENCE</scope>
</reference>
<evidence type="ECO:0000313" key="4">
    <source>
        <dbReference type="Proteomes" id="UP001174909"/>
    </source>
</evidence>
<evidence type="ECO:0000259" key="2">
    <source>
        <dbReference type="Pfam" id="PF01073"/>
    </source>
</evidence>
<evidence type="ECO:0000313" key="3">
    <source>
        <dbReference type="EMBL" id="CAI8049320.1"/>
    </source>
</evidence>
<sequence length="275" mass="30580">MLVEKLVADGQPVRIFDLPFMDFDGLEDRDGIDIVKGDITDAAQVADALKGVNSVVHLAALLPPNSERDRDRTFGVNVGGTENIIKAMEAGAQDATLIFTSSISTYGNTMDEKPPVRVDHPQSAIDIYADSKIVGERMVRESSLNWIAMRIAGIMVPAFMEPPSPWPFVAEQRVEMVHRDDVVDALFASVGAPEAANKVLNIAGGPTWQMHGEDYARDFYGFMGAPFEDVDYRESPGWVDWYDTEESQCLLQYQNRSYQHYSDEMHAIVEALMAE</sequence>